<dbReference type="Gene3D" id="3.10.450.50">
    <property type="match status" value="1"/>
</dbReference>
<evidence type="ECO:0000313" key="2">
    <source>
        <dbReference type="Proteomes" id="UP000240542"/>
    </source>
</evidence>
<dbReference type="Proteomes" id="UP000240542">
    <property type="component" value="Unassembled WGS sequence"/>
</dbReference>
<dbReference type="Pfam" id="PF07366">
    <property type="entry name" value="SnoaL"/>
    <property type="match status" value="1"/>
</dbReference>
<dbReference type="InterPro" id="IPR032710">
    <property type="entry name" value="NTF2-like_dom_sf"/>
</dbReference>
<sequence length="147" mass="15552">MTDPAIALYTRFIEELWHAPDDRLESIAAELAAPGMVVHQDRTDGQESDRTGPGALVEIVRSGRGPFSNVRVDLDVPPVGGGDVVAGRWTFSGVYEGGIPGAGAAPGTPFTFGGLDLFRVADGRLTEYWVTSDTAALVTQLKLDLPA</sequence>
<dbReference type="EMBL" id="PYGA01000040">
    <property type="protein sequence ID" value="PSK83563.1"/>
    <property type="molecule type" value="Genomic_DNA"/>
</dbReference>
<name>A0A2P8CEY9_9ACTN</name>
<proteinExistence type="predicted"/>
<organism evidence="1 2">
    <name type="scientific">Murinocardiopsis flavida</name>
    <dbReference type="NCBI Taxonomy" id="645275"/>
    <lineage>
        <taxon>Bacteria</taxon>
        <taxon>Bacillati</taxon>
        <taxon>Actinomycetota</taxon>
        <taxon>Actinomycetes</taxon>
        <taxon>Streptosporangiales</taxon>
        <taxon>Nocardiopsidaceae</taxon>
        <taxon>Murinocardiopsis</taxon>
    </lineage>
</organism>
<dbReference type="GO" id="GO:0030638">
    <property type="term" value="P:polyketide metabolic process"/>
    <property type="evidence" value="ECO:0007669"/>
    <property type="project" value="InterPro"/>
</dbReference>
<dbReference type="AlphaFoldDB" id="A0A2P8CEY9"/>
<accession>A0A2P8CEY9</accession>
<keyword evidence="2" id="KW-1185">Reference proteome</keyword>
<dbReference type="OrthoDB" id="4153705at2"/>
<evidence type="ECO:0000313" key="1">
    <source>
        <dbReference type="EMBL" id="PSK83563.1"/>
    </source>
</evidence>
<dbReference type="RefSeq" id="WP_106586961.1">
    <property type="nucleotide sequence ID" value="NZ_PYGA01000040.1"/>
</dbReference>
<dbReference type="SUPFAM" id="SSF54427">
    <property type="entry name" value="NTF2-like"/>
    <property type="match status" value="1"/>
</dbReference>
<dbReference type="InterPro" id="IPR009959">
    <property type="entry name" value="Cyclase_SnoaL-like"/>
</dbReference>
<gene>
    <name evidence="1" type="ORF">CLV63_14015</name>
</gene>
<reference evidence="1 2" key="1">
    <citation type="submission" date="2018-03" db="EMBL/GenBank/DDBJ databases">
        <title>Genomic Encyclopedia of Archaeal and Bacterial Type Strains, Phase II (KMG-II): from individual species to whole genera.</title>
        <authorList>
            <person name="Goeker M."/>
        </authorList>
    </citation>
    <scope>NUCLEOTIDE SEQUENCE [LARGE SCALE GENOMIC DNA]</scope>
    <source>
        <strain evidence="1 2">DSM 45312</strain>
    </source>
</reference>
<protein>
    <submittedName>
        <fullName evidence="1">SnoaL-like polyketide cyclase</fullName>
    </submittedName>
</protein>
<comment type="caution">
    <text evidence="1">The sequence shown here is derived from an EMBL/GenBank/DDBJ whole genome shotgun (WGS) entry which is preliminary data.</text>
</comment>